<accession>A0A7U0GBC8</accession>
<proteinExistence type="predicted"/>
<evidence type="ECO:0000313" key="1">
    <source>
        <dbReference type="EMBL" id="QQV92032.1"/>
    </source>
</evidence>
<sequence>MDNVLFDDIVDPLPKFNPDIAGGFAVKDMEDAEAYVDRIAQCAAQDYPPDVEYLGMRRLTPYEEAQAIIKGNEKAERRGEVDIAQTDAVMSEMKLRFQGTHILQRNINIPFVREAGTIWLGGSRATIHPILADLVFSVAGNDLFTILFRAKFTLKRSIYTLLQDGESIPSFVVYGNIYQGKTGNEGKSKQFHSTLGHYLFCKYGVTETFKRFYGIDVAIEENHANLREQYPIEDYVVYTTQGLPPPERRRAISDWKPTNLALIIPREATENIGVKLLATHFFYVVDRYPNRFSLQYIDMPDTWRIIMGFILHQGNENEGKLLNKVDLHLKSLDSYVDGETKKNLRQEGIMANDLYELFIHILETIQDRLKDDNSGNMWGKYLLVKRYALSGITESIFNFTWQLEKEQKTLRLKRLTWKLSSFLTTNAFLGIQRGHGELNSVQYPGDNMIFKHTCIAIRQVNAVIGKGKTKSFKPNEAAYHLHASIMECGSVCNFAKGIPDGRGRLNVYAHTDESGKFIRNPKNIELLDQVQDEISN</sequence>
<dbReference type="EMBL" id="MW394391">
    <property type="protein sequence ID" value="QQV92032.1"/>
    <property type="molecule type" value="Genomic_DNA"/>
</dbReference>
<gene>
    <name evidence="1" type="ORF">vBKpMFBKp24_370</name>
</gene>
<evidence type="ECO:0000313" key="2">
    <source>
        <dbReference type="Proteomes" id="UP000596381"/>
    </source>
</evidence>
<organism evidence="1 2">
    <name type="scientific">Klebsiella phage vB_KpM_FBKp24</name>
    <dbReference type="NCBI Taxonomy" id="2801834"/>
    <lineage>
        <taxon>Viruses</taxon>
        <taxon>Duplodnaviria</taxon>
        <taxon>Heunggongvirae</taxon>
        <taxon>Uroviricota</taxon>
        <taxon>Caudoviricetes</taxon>
        <taxon>Chimalliviridae</taxon>
        <taxon>Maaswegvirus</taxon>
        <taxon>Maaswegvirus Kp24</taxon>
    </lineage>
</organism>
<name>A0A7U0GBC8_9CAUD</name>
<protein>
    <submittedName>
        <fullName evidence="1">Uncharacterized protein</fullName>
    </submittedName>
</protein>
<reference evidence="1 2" key="1">
    <citation type="submission" date="2020-12" db="EMBL/GenBank/DDBJ databases">
        <title>Genomic characterization of four novel bacteriophages infecting Klebsiella pneumoniae.</title>
        <authorList>
            <person name="Estrada Bonilla B."/>
            <person name="Costa A.R."/>
            <person name="van Rossum T."/>
            <person name="Hagedoorn S."/>
            <person name="Wallinga H."/>
            <person name="Xiao M."/>
            <person name="Song W."/>
            <person name="Haas P.-J."/>
            <person name="Nobrega F.L."/>
            <person name="Brouns S.J.J."/>
        </authorList>
    </citation>
    <scope>NUCLEOTIDE SEQUENCE [LARGE SCALE GENOMIC DNA]</scope>
</reference>
<keyword evidence="2" id="KW-1185">Reference proteome</keyword>
<dbReference type="Proteomes" id="UP000596381">
    <property type="component" value="Segment"/>
</dbReference>